<dbReference type="CDD" id="cd06661">
    <property type="entry name" value="GGCT_like"/>
    <property type="match status" value="1"/>
</dbReference>
<dbReference type="InterPro" id="IPR013024">
    <property type="entry name" value="GGCT-like"/>
</dbReference>
<evidence type="ECO:0000313" key="2">
    <source>
        <dbReference type="EMBL" id="RZR75436.1"/>
    </source>
</evidence>
<organism evidence="2">
    <name type="scientific">Ensete ventricosum</name>
    <name type="common">Abyssinian banana</name>
    <name type="synonym">Musa ensete</name>
    <dbReference type="NCBI Taxonomy" id="4639"/>
    <lineage>
        <taxon>Eukaryota</taxon>
        <taxon>Viridiplantae</taxon>
        <taxon>Streptophyta</taxon>
        <taxon>Embryophyta</taxon>
        <taxon>Tracheophyta</taxon>
        <taxon>Spermatophyta</taxon>
        <taxon>Magnoliopsida</taxon>
        <taxon>Liliopsida</taxon>
        <taxon>Zingiberales</taxon>
        <taxon>Musaceae</taxon>
        <taxon>Ensete</taxon>
    </lineage>
</organism>
<sequence>MSFDTIWVHAVAKAGDSSNVPGNSSGCIDNGHGVAKAGGVMETGRCLHPRAEDESEHLAVFNERRRKMVLWVFGYGSLIWNPGFEFDEKMIGFIKDYRRVFDLGGSSFPSLFIPLSFVCLSNWICVSQEEGDPRHPTVTGVLAFVSTPDKEANGYYLGPAPLQDMARQIATARGPCGNNRDYLFRLERALFDIGHEDDMVIELADEVRKVLLLLQEKATAAAPVSSPLPPLLMYLSPLTETAAVDSR</sequence>
<dbReference type="InterPro" id="IPR006840">
    <property type="entry name" value="ChaC"/>
</dbReference>
<keyword evidence="1" id="KW-0456">Lyase</keyword>
<dbReference type="Proteomes" id="UP000290560">
    <property type="component" value="Unassembled WGS sequence"/>
</dbReference>
<dbReference type="PANTHER" id="PTHR12192">
    <property type="entry name" value="CATION TRANSPORT PROTEIN CHAC-RELATED"/>
    <property type="match status" value="1"/>
</dbReference>
<dbReference type="Pfam" id="PF04752">
    <property type="entry name" value="ChaC"/>
    <property type="match status" value="2"/>
</dbReference>
<dbReference type="PANTHER" id="PTHR12192:SF19">
    <property type="entry name" value="GAMMA-GLUTAMYLCYCLOTRANSFERASE 2-2"/>
    <property type="match status" value="1"/>
</dbReference>
<evidence type="ECO:0000256" key="1">
    <source>
        <dbReference type="ARBA" id="ARBA00023239"/>
    </source>
</evidence>
<dbReference type="AlphaFoldDB" id="A0A445MMH7"/>
<dbReference type="GO" id="GO:0006751">
    <property type="term" value="P:glutathione catabolic process"/>
    <property type="evidence" value="ECO:0007669"/>
    <property type="project" value="InterPro"/>
</dbReference>
<dbReference type="EMBL" id="KV876791">
    <property type="protein sequence ID" value="RZR75436.1"/>
    <property type="molecule type" value="Genomic_DNA"/>
</dbReference>
<accession>A0A445MMH7</accession>
<dbReference type="GO" id="GO:0061928">
    <property type="term" value="F:glutathione specific gamma-glutamylcyclotransferase activity"/>
    <property type="evidence" value="ECO:0007669"/>
    <property type="project" value="InterPro"/>
</dbReference>
<name>A0A445MMH7_ENSVE</name>
<proteinExistence type="predicted"/>
<protein>
    <submittedName>
        <fullName evidence="2">Uncharacterized protein</fullName>
    </submittedName>
</protein>
<dbReference type="GO" id="GO:0005737">
    <property type="term" value="C:cytoplasm"/>
    <property type="evidence" value="ECO:0007669"/>
    <property type="project" value="TreeGrafter"/>
</dbReference>
<reference evidence="2" key="1">
    <citation type="journal article" date="2018" name="Data Brief">
        <title>Genome sequence data from 17 accessions of Ensete ventricosum, a staple food crop for millions in Ethiopia.</title>
        <authorList>
            <person name="Yemataw Z."/>
            <person name="Muzemil S."/>
            <person name="Ambachew D."/>
            <person name="Tripathi L."/>
            <person name="Tesfaye K."/>
            <person name="Chala A."/>
            <person name="Farbos A."/>
            <person name="O'Neill P."/>
            <person name="Moore K."/>
            <person name="Grant M."/>
            <person name="Studholme D.J."/>
        </authorList>
    </citation>
    <scope>NUCLEOTIDE SEQUENCE [LARGE SCALE GENOMIC DNA]</scope>
    <source>
        <tissue evidence="2">Leaf</tissue>
    </source>
</reference>
<gene>
    <name evidence="2" type="ORF">BHM03_00057648</name>
</gene>